<dbReference type="AlphaFoldDB" id="A0A6I4VVV3"/>
<comment type="caution">
    <text evidence="1">The sequence shown here is derived from an EMBL/GenBank/DDBJ whole genome shotgun (WGS) entry which is preliminary data.</text>
</comment>
<evidence type="ECO:0000313" key="2">
    <source>
        <dbReference type="Proteomes" id="UP000430692"/>
    </source>
</evidence>
<name>A0A6I4VVV3_9BACL</name>
<accession>A0A6I4VVV3</accession>
<keyword evidence="2" id="KW-1185">Reference proteome</keyword>
<evidence type="ECO:0000313" key="1">
    <source>
        <dbReference type="EMBL" id="MXQ54711.1"/>
    </source>
</evidence>
<gene>
    <name evidence="1" type="ORF">GSM42_13500</name>
</gene>
<proteinExistence type="predicted"/>
<dbReference type="RefSeq" id="WP_160802065.1">
    <property type="nucleotide sequence ID" value="NZ_WUUL01000009.1"/>
</dbReference>
<sequence length="227" mass="25345">MSRSITPPLAVLHSKGNTIHLSTVSEDGVGGRKYLINFGRFQSKQTAGGIQVLTAVNYIVIVCGSSFMVLPKDSSSPKPYRCGLSNDPFTTQCSQKRSYLLFHQWVQINEEGRVLPVGQSCSSTNLNPSLRSGAIFFVSPLKQAGQRESDIELHHLMHHFVIVRDEKHFLVLPTGTHTARSAFKFGTYSEFGHEKHKEAAVYGKWLRCPEGSKWFTCQKKLVCLFGI</sequence>
<dbReference type="EMBL" id="WUUL01000009">
    <property type="protein sequence ID" value="MXQ54711.1"/>
    <property type="molecule type" value="Genomic_DNA"/>
</dbReference>
<protein>
    <submittedName>
        <fullName evidence="1">Uncharacterized protein</fullName>
    </submittedName>
</protein>
<dbReference type="Proteomes" id="UP000430692">
    <property type="component" value="Unassembled WGS sequence"/>
</dbReference>
<organism evidence="1 2">
    <name type="scientific">Shimazuella alba</name>
    <dbReference type="NCBI Taxonomy" id="2690964"/>
    <lineage>
        <taxon>Bacteria</taxon>
        <taxon>Bacillati</taxon>
        <taxon>Bacillota</taxon>
        <taxon>Bacilli</taxon>
        <taxon>Bacillales</taxon>
        <taxon>Thermoactinomycetaceae</taxon>
        <taxon>Shimazuella</taxon>
    </lineage>
</organism>
<reference evidence="1 2" key="1">
    <citation type="submission" date="2019-12" db="EMBL/GenBank/DDBJ databases">
        <title>Whole-genome analyses of novel actinobacteria.</title>
        <authorList>
            <person name="Sahin N."/>
            <person name="Saygin H."/>
        </authorList>
    </citation>
    <scope>NUCLEOTIDE SEQUENCE [LARGE SCALE GENOMIC DNA]</scope>
    <source>
        <strain evidence="1 2">KC615</strain>
    </source>
</reference>